<evidence type="ECO:0000259" key="1">
    <source>
        <dbReference type="Pfam" id="PF24626"/>
    </source>
</evidence>
<keyword evidence="3" id="KW-1185">Reference proteome</keyword>
<organism evidence="2 3">
    <name type="scientific">Trifolium medium</name>
    <dbReference type="NCBI Taxonomy" id="97028"/>
    <lineage>
        <taxon>Eukaryota</taxon>
        <taxon>Viridiplantae</taxon>
        <taxon>Streptophyta</taxon>
        <taxon>Embryophyta</taxon>
        <taxon>Tracheophyta</taxon>
        <taxon>Spermatophyta</taxon>
        <taxon>Magnoliopsida</taxon>
        <taxon>eudicotyledons</taxon>
        <taxon>Gunneridae</taxon>
        <taxon>Pentapetalae</taxon>
        <taxon>rosids</taxon>
        <taxon>fabids</taxon>
        <taxon>Fabales</taxon>
        <taxon>Fabaceae</taxon>
        <taxon>Papilionoideae</taxon>
        <taxon>50 kb inversion clade</taxon>
        <taxon>NPAAA clade</taxon>
        <taxon>Hologalegina</taxon>
        <taxon>IRL clade</taxon>
        <taxon>Trifolieae</taxon>
        <taxon>Trifolium</taxon>
    </lineage>
</organism>
<protein>
    <recommendedName>
        <fullName evidence="1">Tf2-1-like SH3-like domain-containing protein</fullName>
    </recommendedName>
</protein>
<comment type="caution">
    <text evidence="2">The sequence shown here is derived from an EMBL/GenBank/DDBJ whole genome shotgun (WGS) entry which is preliminary data.</text>
</comment>
<dbReference type="Proteomes" id="UP000265520">
    <property type="component" value="Unassembled WGS sequence"/>
</dbReference>
<feature type="domain" description="Tf2-1-like SH3-like" evidence="1">
    <location>
        <begin position="1"/>
        <end position="28"/>
    </location>
</feature>
<dbReference type="InterPro" id="IPR016197">
    <property type="entry name" value="Chromo-like_dom_sf"/>
</dbReference>
<dbReference type="InterPro" id="IPR056924">
    <property type="entry name" value="SH3_Tf2-1"/>
</dbReference>
<dbReference type="SUPFAM" id="SSF54160">
    <property type="entry name" value="Chromo domain-like"/>
    <property type="match status" value="1"/>
</dbReference>
<dbReference type="AlphaFoldDB" id="A0A392PDR2"/>
<dbReference type="EMBL" id="LXQA010072727">
    <property type="protein sequence ID" value="MCI09456.1"/>
    <property type="molecule type" value="Genomic_DNA"/>
</dbReference>
<feature type="non-terminal residue" evidence="2">
    <location>
        <position position="1"/>
    </location>
</feature>
<dbReference type="Pfam" id="PF24626">
    <property type="entry name" value="SH3_Tf2-1"/>
    <property type="match status" value="1"/>
</dbReference>
<proteinExistence type="predicted"/>
<name>A0A392PDR2_9FABA</name>
<evidence type="ECO:0000313" key="2">
    <source>
        <dbReference type="EMBL" id="MCI09456.1"/>
    </source>
</evidence>
<evidence type="ECO:0000313" key="3">
    <source>
        <dbReference type="Proteomes" id="UP000265520"/>
    </source>
</evidence>
<accession>A0A392PDR2</accession>
<sequence>IGNVAYRLDLPLNSKIHPVFHCSLLKLHHGPLPVITTIPPLSIDHHPIITPLSVIDTKIDTSTTPPTKLALIQWSGLPIEDSSWESWDSLCNDFHLEDKVSFPAPDDVSKSPITSETRPKRSIIRPKHFDCYV</sequence>
<reference evidence="2 3" key="1">
    <citation type="journal article" date="2018" name="Front. Plant Sci.">
        <title>Red Clover (Trifolium pratense) and Zigzag Clover (T. medium) - A Picture of Genomic Similarities and Differences.</title>
        <authorList>
            <person name="Dluhosova J."/>
            <person name="Istvanek J."/>
            <person name="Nedelnik J."/>
            <person name="Repkova J."/>
        </authorList>
    </citation>
    <scope>NUCLEOTIDE SEQUENCE [LARGE SCALE GENOMIC DNA]</scope>
    <source>
        <strain evidence="3">cv. 10/8</strain>
        <tissue evidence="2">Leaf</tissue>
    </source>
</reference>